<keyword evidence="7" id="KW-0808">Transferase</keyword>
<evidence type="ECO:0000256" key="5">
    <source>
        <dbReference type="ARBA" id="ARBA00010008"/>
    </source>
</evidence>
<accession>A0A7I8J494</accession>
<evidence type="ECO:0000313" key="13">
    <source>
        <dbReference type="Proteomes" id="UP001189122"/>
    </source>
</evidence>
<dbReference type="GO" id="GO:0005789">
    <property type="term" value="C:endoplasmic reticulum membrane"/>
    <property type="evidence" value="ECO:0007669"/>
    <property type="project" value="UniProtKB-SubCell"/>
</dbReference>
<evidence type="ECO:0000313" key="12">
    <source>
        <dbReference type="EMBL" id="CAA2625197.1"/>
    </source>
</evidence>
<evidence type="ECO:0000256" key="6">
    <source>
        <dbReference type="ARBA" id="ARBA00013220"/>
    </source>
</evidence>
<dbReference type="GO" id="GO:0009102">
    <property type="term" value="P:biotin biosynthetic process"/>
    <property type="evidence" value="ECO:0007669"/>
    <property type="project" value="TreeGrafter"/>
</dbReference>
<organism evidence="12">
    <name type="scientific">Spirodela intermedia</name>
    <name type="common">Intermediate duckweed</name>
    <dbReference type="NCBI Taxonomy" id="51605"/>
    <lineage>
        <taxon>Eukaryota</taxon>
        <taxon>Viridiplantae</taxon>
        <taxon>Streptophyta</taxon>
        <taxon>Embryophyta</taxon>
        <taxon>Tracheophyta</taxon>
        <taxon>Spermatophyta</taxon>
        <taxon>Magnoliopsida</taxon>
        <taxon>Liliopsida</taxon>
        <taxon>Araceae</taxon>
        <taxon>Lemnoideae</taxon>
        <taxon>Spirodela</taxon>
    </lineage>
</organism>
<keyword evidence="8" id="KW-0663">Pyridoxal phosphate</keyword>
<dbReference type="GO" id="GO:0004758">
    <property type="term" value="F:serine C-palmitoyltransferase activity"/>
    <property type="evidence" value="ECO:0007669"/>
    <property type="project" value="UniProtKB-EC"/>
</dbReference>
<evidence type="ECO:0000256" key="8">
    <source>
        <dbReference type="ARBA" id="ARBA00022898"/>
    </source>
</evidence>
<comment type="cofactor">
    <cofactor evidence="1">
        <name>pyridoxal 5'-phosphate</name>
        <dbReference type="ChEBI" id="CHEBI:597326"/>
    </cofactor>
</comment>
<name>A0A7I8J494_SPIIN</name>
<evidence type="ECO:0000256" key="7">
    <source>
        <dbReference type="ARBA" id="ARBA00022679"/>
    </source>
</evidence>
<dbReference type="InterPro" id="IPR015421">
    <property type="entry name" value="PyrdxlP-dep_Trfase_major"/>
</dbReference>
<dbReference type="EC" id="2.3.1.50" evidence="6"/>
<evidence type="ECO:0000256" key="9">
    <source>
        <dbReference type="ARBA" id="ARBA00022919"/>
    </source>
</evidence>
<dbReference type="Gene3D" id="3.40.640.10">
    <property type="entry name" value="Type I PLP-dependent aspartate aminotransferase-like (Major domain)"/>
    <property type="match status" value="1"/>
</dbReference>
<protein>
    <recommendedName>
        <fullName evidence="6">serine C-palmitoyltransferase</fullName>
        <ecNumber evidence="6">2.3.1.50</ecNumber>
    </recommendedName>
</protein>
<evidence type="ECO:0000256" key="3">
    <source>
        <dbReference type="ARBA" id="ARBA00004760"/>
    </source>
</evidence>
<keyword evidence="9" id="KW-0746">Sphingolipid metabolism</keyword>
<dbReference type="EMBL" id="CACRZD030000009">
    <property type="protein sequence ID" value="CAA6664584.1"/>
    <property type="molecule type" value="Genomic_DNA"/>
</dbReference>
<dbReference type="Gene3D" id="3.90.1150.10">
    <property type="entry name" value="Aspartate Aminotransferase, domain 1"/>
    <property type="match status" value="1"/>
</dbReference>
<proteinExistence type="inferred from homology"/>
<sequence length="456" mass="49678">MACLPLWEDRLGRTLKIVDKDDDPLHQPNICLPRVSPAEDPFYGLETFDGPGPWDRSTLEKMITFSGNDYLNLSTHPAVRKAAAKAALAHGMGPRAPFMTCGHTDYHRLLEDTLAEMTKKDACVITPTGFAARTALLSALGNVASLTSAGRRPTREERIGIFADVLNHPTIIDGLRLVEEQREADVFVYRHNDIDHLDELLSGCPAEKKVVYSESLFGINGDFAPILKLVELRKKHGYLFVVDEAHTILTCGRNGGGIGEVYGIQDQIDICIGTLSKATGCRGGFIACSEGWKKLIQARGQPFTFATSTPVPIIAACYEGIMAQGAVWSRVQEFAALTRCSAMSPLVSLLVGSEQEAVNASRHMLECGFHVTAIRPPVVAPNACRLQLTLTSAHTSEDISRLVAALSLWIPALRADDDRMASRLLMAVEQAEGFAQGTTHISSDSFHSLLSERILL</sequence>
<comment type="pathway">
    <text evidence="4">Sphingolipid metabolism.</text>
</comment>
<dbReference type="InterPro" id="IPR004839">
    <property type="entry name" value="Aminotransferase_I/II_large"/>
</dbReference>
<comment type="subcellular location">
    <subcellularLocation>
        <location evidence="2">Endoplasmic reticulum membrane</location>
        <topology evidence="2">Single-pass membrane protein</topology>
    </subcellularLocation>
</comment>
<keyword evidence="9" id="KW-0443">Lipid metabolism</keyword>
<dbReference type="GO" id="GO:0006665">
    <property type="term" value="P:sphingolipid metabolic process"/>
    <property type="evidence" value="ECO:0007669"/>
    <property type="project" value="UniProtKB-KW"/>
</dbReference>
<feature type="domain" description="Aminotransferase class I/classII large" evidence="11">
    <location>
        <begin position="61"/>
        <end position="406"/>
    </location>
</feature>
<evidence type="ECO:0000256" key="1">
    <source>
        <dbReference type="ARBA" id="ARBA00001933"/>
    </source>
</evidence>
<gene>
    <name evidence="12" type="ORF">SI7747_09010974</name>
</gene>
<dbReference type="Pfam" id="PF00155">
    <property type="entry name" value="Aminotran_1_2"/>
    <property type="match status" value="1"/>
</dbReference>
<evidence type="ECO:0000259" key="11">
    <source>
        <dbReference type="Pfam" id="PF00155"/>
    </source>
</evidence>
<reference evidence="12 13" key="1">
    <citation type="submission" date="2019-12" db="EMBL/GenBank/DDBJ databases">
        <authorList>
            <person name="Scholz U."/>
            <person name="Mascher M."/>
            <person name="Fiebig A."/>
        </authorList>
    </citation>
    <scope>NUCLEOTIDE SEQUENCE</scope>
</reference>
<evidence type="ECO:0000256" key="10">
    <source>
        <dbReference type="ARBA" id="ARBA00048528"/>
    </source>
</evidence>
<dbReference type="InterPro" id="IPR015422">
    <property type="entry name" value="PyrdxlP-dep_Trfase_small"/>
</dbReference>
<dbReference type="PANTHER" id="PTHR13693">
    <property type="entry name" value="CLASS II AMINOTRANSFERASE/8-AMINO-7-OXONONANOATE SYNTHASE"/>
    <property type="match status" value="1"/>
</dbReference>
<dbReference type="GO" id="GO:0030170">
    <property type="term" value="F:pyridoxal phosphate binding"/>
    <property type="evidence" value="ECO:0007669"/>
    <property type="project" value="InterPro"/>
</dbReference>
<dbReference type="InterPro" id="IPR050087">
    <property type="entry name" value="AON_synthase_class-II"/>
</dbReference>
<dbReference type="EMBL" id="LR743596">
    <property type="protein sequence ID" value="CAA2625197.1"/>
    <property type="molecule type" value="Genomic_DNA"/>
</dbReference>
<dbReference type="Proteomes" id="UP001189122">
    <property type="component" value="Unassembled WGS sequence"/>
</dbReference>
<dbReference type="PANTHER" id="PTHR13693:SF77">
    <property type="entry name" value="8-AMINO-7-OXONONANOATE SYNTHASE"/>
    <property type="match status" value="1"/>
</dbReference>
<keyword evidence="13" id="KW-1185">Reference proteome</keyword>
<comment type="pathway">
    <text evidence="3">Lipid metabolism; sphingolipid metabolism.</text>
</comment>
<dbReference type="AlphaFoldDB" id="A0A7I8J494"/>
<comment type="catalytic activity">
    <reaction evidence="10">
        <text>L-serine + hexadecanoyl-CoA + H(+) = 3-oxosphinganine + CO2 + CoA</text>
        <dbReference type="Rhea" id="RHEA:14761"/>
        <dbReference type="ChEBI" id="CHEBI:15378"/>
        <dbReference type="ChEBI" id="CHEBI:16526"/>
        <dbReference type="ChEBI" id="CHEBI:33384"/>
        <dbReference type="ChEBI" id="CHEBI:57287"/>
        <dbReference type="ChEBI" id="CHEBI:57379"/>
        <dbReference type="ChEBI" id="CHEBI:58299"/>
        <dbReference type="EC" id="2.3.1.50"/>
    </reaction>
</comment>
<evidence type="ECO:0000256" key="2">
    <source>
        <dbReference type="ARBA" id="ARBA00004389"/>
    </source>
</evidence>
<dbReference type="SUPFAM" id="SSF53383">
    <property type="entry name" value="PLP-dependent transferases"/>
    <property type="match status" value="1"/>
</dbReference>
<dbReference type="InterPro" id="IPR015424">
    <property type="entry name" value="PyrdxlP-dep_Trfase"/>
</dbReference>
<evidence type="ECO:0000256" key="4">
    <source>
        <dbReference type="ARBA" id="ARBA00004991"/>
    </source>
</evidence>
<comment type="similarity">
    <text evidence="5">Belongs to the class-II pyridoxal-phosphate-dependent aminotransferase family. BioF subfamily.</text>
</comment>